<feature type="transmembrane region" description="Helical" evidence="9">
    <location>
        <begin position="344"/>
        <end position="361"/>
    </location>
</feature>
<evidence type="ECO:0000256" key="2">
    <source>
        <dbReference type="ARBA" id="ARBA00007935"/>
    </source>
</evidence>
<dbReference type="InterPro" id="IPR000522">
    <property type="entry name" value="ABC_transptr_permease_BtuC"/>
</dbReference>
<dbReference type="KEGG" id="aarc:G127AT_01420"/>
<feature type="compositionally biased region" description="Low complexity" evidence="8">
    <location>
        <begin position="7"/>
        <end position="18"/>
    </location>
</feature>
<dbReference type="Proteomes" id="UP000671914">
    <property type="component" value="Chromosome"/>
</dbReference>
<protein>
    <submittedName>
        <fullName evidence="10">Iron chelate uptake ABC transporter family permease subunit</fullName>
    </submittedName>
</protein>
<dbReference type="SUPFAM" id="SSF81345">
    <property type="entry name" value="ABC transporter involved in vitamin B12 uptake, BtuC"/>
    <property type="match status" value="1"/>
</dbReference>
<feature type="transmembrane region" description="Helical" evidence="9">
    <location>
        <begin position="273"/>
        <end position="299"/>
    </location>
</feature>
<keyword evidence="3" id="KW-0813">Transport</keyword>
<comment type="similarity">
    <text evidence="2">Belongs to the binding-protein-dependent transport system permease family. FecCD subfamily.</text>
</comment>
<comment type="subcellular location">
    <subcellularLocation>
        <location evidence="1">Cell membrane</location>
        <topology evidence="1">Multi-pass membrane protein</topology>
    </subcellularLocation>
</comment>
<name>A0A975IQE2_9MICO</name>
<evidence type="ECO:0000313" key="10">
    <source>
        <dbReference type="EMBL" id="QTX04941.1"/>
    </source>
</evidence>
<dbReference type="PANTHER" id="PTHR30472:SF24">
    <property type="entry name" value="FERRIC ENTEROBACTIN TRANSPORT SYSTEM PERMEASE PROTEIN FEPG"/>
    <property type="match status" value="1"/>
</dbReference>
<feature type="transmembrane region" description="Helical" evidence="9">
    <location>
        <begin position="229"/>
        <end position="248"/>
    </location>
</feature>
<evidence type="ECO:0000313" key="11">
    <source>
        <dbReference type="Proteomes" id="UP000671914"/>
    </source>
</evidence>
<accession>A0A975IQE2</accession>
<keyword evidence="6 9" id="KW-1133">Transmembrane helix</keyword>
<keyword evidence="5 9" id="KW-0812">Transmembrane</keyword>
<evidence type="ECO:0000256" key="3">
    <source>
        <dbReference type="ARBA" id="ARBA00022448"/>
    </source>
</evidence>
<dbReference type="GO" id="GO:0022857">
    <property type="term" value="F:transmembrane transporter activity"/>
    <property type="evidence" value="ECO:0007669"/>
    <property type="project" value="InterPro"/>
</dbReference>
<dbReference type="PANTHER" id="PTHR30472">
    <property type="entry name" value="FERRIC ENTEROBACTIN TRANSPORT SYSTEM PERMEASE PROTEIN"/>
    <property type="match status" value="1"/>
</dbReference>
<evidence type="ECO:0000256" key="4">
    <source>
        <dbReference type="ARBA" id="ARBA00022475"/>
    </source>
</evidence>
<evidence type="ECO:0000256" key="7">
    <source>
        <dbReference type="ARBA" id="ARBA00023136"/>
    </source>
</evidence>
<keyword evidence="7 9" id="KW-0472">Membrane</keyword>
<dbReference type="GO" id="GO:0033214">
    <property type="term" value="P:siderophore-iron import into cell"/>
    <property type="evidence" value="ECO:0007669"/>
    <property type="project" value="TreeGrafter"/>
</dbReference>
<feature type="transmembrane region" description="Helical" evidence="9">
    <location>
        <begin position="99"/>
        <end position="117"/>
    </location>
</feature>
<gene>
    <name evidence="10" type="ORF">G127AT_01420</name>
</gene>
<dbReference type="InterPro" id="IPR037294">
    <property type="entry name" value="ABC_BtuC-like"/>
</dbReference>
<evidence type="ECO:0000256" key="6">
    <source>
        <dbReference type="ARBA" id="ARBA00022989"/>
    </source>
</evidence>
<reference evidence="10" key="1">
    <citation type="submission" date="2021-03" db="EMBL/GenBank/DDBJ databases">
        <title>Agromyces archimandritus sp. nov., isolated from the cockroach Archimandrita tessellata.</title>
        <authorList>
            <person name="Guzman J."/>
            <person name="Ortuzar M."/>
            <person name="Poehlein A."/>
            <person name="Daniel R."/>
            <person name="Trujillo M."/>
            <person name="Vilcinskas A."/>
        </authorList>
    </citation>
    <scope>NUCLEOTIDE SEQUENCE</scope>
    <source>
        <strain evidence="10">G127AT</strain>
    </source>
</reference>
<dbReference type="Pfam" id="PF01032">
    <property type="entry name" value="FecCD"/>
    <property type="match status" value="1"/>
</dbReference>
<evidence type="ECO:0000256" key="8">
    <source>
        <dbReference type="SAM" id="MobiDB-lite"/>
    </source>
</evidence>
<proteinExistence type="inferred from homology"/>
<dbReference type="EMBL" id="CP071696">
    <property type="protein sequence ID" value="QTX04941.1"/>
    <property type="molecule type" value="Genomic_DNA"/>
</dbReference>
<keyword evidence="4" id="KW-1003">Cell membrane</keyword>
<dbReference type="GO" id="GO:0005886">
    <property type="term" value="C:plasma membrane"/>
    <property type="evidence" value="ECO:0007669"/>
    <property type="project" value="UniProtKB-SubCell"/>
</dbReference>
<organism evidence="10 11">
    <name type="scientific">Agromyces archimandritae</name>
    <dbReference type="NCBI Taxonomy" id="2781962"/>
    <lineage>
        <taxon>Bacteria</taxon>
        <taxon>Bacillati</taxon>
        <taxon>Actinomycetota</taxon>
        <taxon>Actinomycetes</taxon>
        <taxon>Micrococcales</taxon>
        <taxon>Microbacteriaceae</taxon>
        <taxon>Agromyces</taxon>
    </lineage>
</organism>
<keyword evidence="11" id="KW-1185">Reference proteome</keyword>
<dbReference type="Gene3D" id="1.10.3470.10">
    <property type="entry name" value="ABC transporter involved in vitamin B12 uptake, BtuC"/>
    <property type="match status" value="1"/>
</dbReference>
<feature type="transmembrane region" description="Helical" evidence="9">
    <location>
        <begin position="129"/>
        <end position="146"/>
    </location>
</feature>
<evidence type="ECO:0000256" key="1">
    <source>
        <dbReference type="ARBA" id="ARBA00004651"/>
    </source>
</evidence>
<dbReference type="RefSeq" id="WP_210899069.1">
    <property type="nucleotide sequence ID" value="NZ_CP071696.1"/>
</dbReference>
<dbReference type="CDD" id="cd06550">
    <property type="entry name" value="TM_ABC_iron-siderophores_like"/>
    <property type="match status" value="1"/>
</dbReference>
<feature type="transmembrane region" description="Helical" evidence="9">
    <location>
        <begin position="311"/>
        <end position="332"/>
    </location>
</feature>
<feature type="transmembrane region" description="Helical" evidence="9">
    <location>
        <begin position="44"/>
        <end position="69"/>
    </location>
</feature>
<evidence type="ECO:0000256" key="5">
    <source>
        <dbReference type="ARBA" id="ARBA00022692"/>
    </source>
</evidence>
<feature type="transmembrane region" description="Helical" evidence="9">
    <location>
        <begin position="184"/>
        <end position="204"/>
    </location>
</feature>
<dbReference type="AlphaFoldDB" id="A0A975IQE2"/>
<feature type="region of interest" description="Disordered" evidence="8">
    <location>
        <begin position="1"/>
        <end position="22"/>
    </location>
</feature>
<evidence type="ECO:0000256" key="9">
    <source>
        <dbReference type="SAM" id="Phobius"/>
    </source>
</evidence>
<feature type="transmembrane region" description="Helical" evidence="9">
    <location>
        <begin position="152"/>
        <end position="172"/>
    </location>
</feature>
<sequence>MSTAGTRPASPAADSPAARPRRAPGGRIVVRIGRAAILVHPRSAIVTAALAAAAILAAAAGLAVGTLGIPLAEVPAAVLGFADDARQVRVAQGIRLPRAVTALAAGAALGVAGAVFQSLSRNALGSPDVIGFTTGAATGAIAQIVLFDGDAVQVALGAAVGGIATAGVVVLLSSRGGSMGGSRLVLVGIGVGAIMAAVNDLLLVKGDLERAVEANLWRSGSLDARTWEHAVPVLIAVIVLLPAIAALIRRANLMELGDDLASQLGVPVERTRLLLVALAVLLTAAATAAVGPIAFVALAAPQLVRRLNRSAGVPVWGSAAMGALLLTIADVVTRLLPVAFQVPIGRMTGIVGGLYLIWLLLPGRNRAKV</sequence>